<dbReference type="PANTHER" id="PTHR13610:SF11">
    <property type="entry name" value="METHYLTRANSFERASE DOMAIN-CONTAINING PROTEIN"/>
    <property type="match status" value="1"/>
</dbReference>
<evidence type="ECO:0000256" key="1">
    <source>
        <dbReference type="ARBA" id="ARBA00022603"/>
    </source>
</evidence>
<keyword evidence="3" id="KW-0949">S-adenosyl-L-methionine</keyword>
<dbReference type="Gene3D" id="3.40.50.150">
    <property type="entry name" value="Vaccinia Virus protein VP39"/>
    <property type="match status" value="1"/>
</dbReference>
<dbReference type="EMBL" id="CP021376">
    <property type="protein sequence ID" value="ART79402.1"/>
    <property type="molecule type" value="Genomic_DNA"/>
</dbReference>
<gene>
    <name evidence="5" type="ORF">CBP12_03920</name>
</gene>
<dbReference type="Proteomes" id="UP000243793">
    <property type="component" value="Chromosome"/>
</dbReference>
<dbReference type="GO" id="GO:0032259">
    <property type="term" value="P:methylation"/>
    <property type="evidence" value="ECO:0007669"/>
    <property type="project" value="UniProtKB-KW"/>
</dbReference>
<dbReference type="AlphaFoldDB" id="A0A1Y0CVS4"/>
<evidence type="ECO:0000259" key="4">
    <source>
        <dbReference type="Pfam" id="PF13847"/>
    </source>
</evidence>
<protein>
    <recommendedName>
        <fullName evidence="4">Methyltransferase domain-containing protein</fullName>
    </recommendedName>
</protein>
<dbReference type="InterPro" id="IPR025714">
    <property type="entry name" value="Methyltranfer_dom"/>
</dbReference>
<evidence type="ECO:0000313" key="6">
    <source>
        <dbReference type="Proteomes" id="UP000243793"/>
    </source>
</evidence>
<accession>A0A1Y0CVS4</accession>
<evidence type="ECO:0000256" key="2">
    <source>
        <dbReference type="ARBA" id="ARBA00022679"/>
    </source>
</evidence>
<sequence>MFSEFVLGDGVDFNSDLNVPFVPSDEVIVESMLDLAGVTGQDLLYDLGSGDGRILVSAAMGRETRGVGIDMDPLRLDEAREFAASMSMDHLVEFIEDDFFNADISQATVVTLYLLQSINLLLRPRLLTELKPGTRIVSNSFDMGEWEPDDRSYAAGSHIYKWVVPGNVAGVWQWKTKEQHHYKVLLSQKFQRLNAKAWLNDQSIEVIATDLCGHRLMLTLDGDDSHEPRIFHWRLVGEELHARAGEIGYAKATLI</sequence>
<dbReference type="SUPFAM" id="SSF53335">
    <property type="entry name" value="S-adenosyl-L-methionine-dependent methyltransferases"/>
    <property type="match status" value="1"/>
</dbReference>
<organism evidence="5 6">
    <name type="scientific">Oceanisphaera avium</name>
    <dbReference type="NCBI Taxonomy" id="1903694"/>
    <lineage>
        <taxon>Bacteria</taxon>
        <taxon>Pseudomonadati</taxon>
        <taxon>Pseudomonadota</taxon>
        <taxon>Gammaproteobacteria</taxon>
        <taxon>Aeromonadales</taxon>
        <taxon>Aeromonadaceae</taxon>
        <taxon>Oceanisphaera</taxon>
    </lineage>
</organism>
<reference evidence="6" key="1">
    <citation type="submission" date="2017-05" db="EMBL/GenBank/DDBJ databases">
        <authorList>
            <person name="Sung H."/>
        </authorList>
    </citation>
    <scope>NUCLEOTIDE SEQUENCE [LARGE SCALE GENOMIC DNA]</scope>
    <source>
        <strain evidence="6">AMac2203</strain>
    </source>
</reference>
<keyword evidence="2" id="KW-0808">Transferase</keyword>
<keyword evidence="1" id="KW-0489">Methyltransferase</keyword>
<name>A0A1Y0CVS4_9GAMM</name>
<dbReference type="InterPro" id="IPR026170">
    <property type="entry name" value="FAM173A/B"/>
</dbReference>
<dbReference type="CDD" id="cd02440">
    <property type="entry name" value="AdoMet_MTases"/>
    <property type="match status" value="1"/>
</dbReference>
<proteinExistence type="predicted"/>
<dbReference type="RefSeq" id="WP_086963150.1">
    <property type="nucleotide sequence ID" value="NZ_CP021376.1"/>
</dbReference>
<evidence type="ECO:0000256" key="3">
    <source>
        <dbReference type="ARBA" id="ARBA00022691"/>
    </source>
</evidence>
<dbReference type="PANTHER" id="PTHR13610">
    <property type="entry name" value="METHYLTRANSFERASE DOMAIN-CONTAINING PROTEIN"/>
    <property type="match status" value="1"/>
</dbReference>
<keyword evidence="6" id="KW-1185">Reference proteome</keyword>
<dbReference type="GO" id="GO:0016279">
    <property type="term" value="F:protein-lysine N-methyltransferase activity"/>
    <property type="evidence" value="ECO:0007669"/>
    <property type="project" value="InterPro"/>
</dbReference>
<dbReference type="KEGG" id="ocm:CBP12_03920"/>
<dbReference type="InterPro" id="IPR029063">
    <property type="entry name" value="SAM-dependent_MTases_sf"/>
</dbReference>
<dbReference type="Pfam" id="PF13847">
    <property type="entry name" value="Methyltransf_31"/>
    <property type="match status" value="1"/>
</dbReference>
<dbReference type="OrthoDB" id="281208at2"/>
<evidence type="ECO:0000313" key="5">
    <source>
        <dbReference type="EMBL" id="ART79402.1"/>
    </source>
</evidence>
<feature type="domain" description="Methyltransferase" evidence="4">
    <location>
        <begin position="46"/>
        <end position="166"/>
    </location>
</feature>